<evidence type="ECO:0000256" key="1">
    <source>
        <dbReference type="ARBA" id="ARBA00022450"/>
    </source>
</evidence>
<keyword evidence="3" id="KW-0276">Fatty acid metabolism</keyword>
<evidence type="ECO:0000256" key="5">
    <source>
        <dbReference type="ARBA" id="ARBA00023002"/>
    </source>
</evidence>
<keyword evidence="6" id="KW-0443">Lipid metabolism</keyword>
<protein>
    <recommendedName>
        <fullName evidence="9">Malonyl-CoA:ACP transacylase (MAT) domain-containing protein</fullName>
    </recommendedName>
</protein>
<keyword evidence="8" id="KW-0511">Multifunctional enzyme</keyword>
<dbReference type="EMBL" id="CAJPIN010007238">
    <property type="protein sequence ID" value="CAG2058406.1"/>
    <property type="molecule type" value="Genomic_DNA"/>
</dbReference>
<keyword evidence="11" id="KW-1185">Reference proteome</keyword>
<proteinExistence type="predicted"/>
<dbReference type="Proteomes" id="UP001153148">
    <property type="component" value="Unassembled WGS sequence"/>
</dbReference>
<dbReference type="InterPro" id="IPR016035">
    <property type="entry name" value="Acyl_Trfase/lysoPLipase"/>
</dbReference>
<name>A0ABN7NRF3_TIMPD</name>
<keyword evidence="1" id="KW-0596">Phosphopantetheine</keyword>
<sequence length="121" mass="13442">MIYGKPPTKRQTSKNSKNIALIDFINVLNIIPDGYVGHSVGELACAYMDGCFTAEETILAAYYRGLASNETELIPGYMAAIVAIDKMNIMRFYDDSKNKLEELTQKVVSAFLSQKSGRRHG</sequence>
<reference evidence="10" key="1">
    <citation type="submission" date="2021-03" db="EMBL/GenBank/DDBJ databases">
        <authorList>
            <person name="Tran Van P."/>
        </authorList>
    </citation>
    <scope>NUCLEOTIDE SEQUENCE</scope>
</reference>
<dbReference type="InterPro" id="IPR001227">
    <property type="entry name" value="Ac_transferase_dom_sf"/>
</dbReference>
<evidence type="ECO:0000256" key="2">
    <source>
        <dbReference type="ARBA" id="ARBA00022516"/>
    </source>
</evidence>
<keyword evidence="4" id="KW-0521">NADP</keyword>
<dbReference type="Pfam" id="PF00698">
    <property type="entry name" value="Acyl_transf_1"/>
    <property type="match status" value="1"/>
</dbReference>
<evidence type="ECO:0000256" key="6">
    <source>
        <dbReference type="ARBA" id="ARBA00023098"/>
    </source>
</evidence>
<evidence type="ECO:0000259" key="9">
    <source>
        <dbReference type="Pfam" id="PF00698"/>
    </source>
</evidence>
<evidence type="ECO:0000313" key="10">
    <source>
        <dbReference type="EMBL" id="CAG2058406.1"/>
    </source>
</evidence>
<evidence type="ECO:0000256" key="8">
    <source>
        <dbReference type="ARBA" id="ARBA00023268"/>
    </source>
</evidence>
<dbReference type="PANTHER" id="PTHR43775:SF7">
    <property type="entry name" value="FATTY ACID SYNTHASE"/>
    <property type="match status" value="1"/>
</dbReference>
<dbReference type="Gene3D" id="3.40.366.10">
    <property type="entry name" value="Malonyl-Coenzyme A Acyl Carrier Protein, domain 2"/>
    <property type="match status" value="1"/>
</dbReference>
<dbReference type="SUPFAM" id="SSF52151">
    <property type="entry name" value="FabD/lysophospholipase-like"/>
    <property type="match status" value="1"/>
</dbReference>
<keyword evidence="7" id="KW-0275">Fatty acid biosynthesis</keyword>
<keyword evidence="5" id="KW-0560">Oxidoreductase</keyword>
<evidence type="ECO:0000256" key="4">
    <source>
        <dbReference type="ARBA" id="ARBA00022857"/>
    </source>
</evidence>
<keyword evidence="2" id="KW-0444">Lipid biosynthesis</keyword>
<evidence type="ECO:0000313" key="11">
    <source>
        <dbReference type="Proteomes" id="UP001153148"/>
    </source>
</evidence>
<comment type="caution">
    <text evidence="10">The sequence shown here is derived from an EMBL/GenBank/DDBJ whole genome shotgun (WGS) entry which is preliminary data.</text>
</comment>
<dbReference type="InterPro" id="IPR014043">
    <property type="entry name" value="Acyl_transferase_dom"/>
</dbReference>
<dbReference type="InterPro" id="IPR050091">
    <property type="entry name" value="PKS_NRPS_Biosynth_Enz"/>
</dbReference>
<gene>
    <name evidence="10" type="ORF">TPAB3V08_LOCUS5376</name>
</gene>
<evidence type="ECO:0000256" key="7">
    <source>
        <dbReference type="ARBA" id="ARBA00023160"/>
    </source>
</evidence>
<feature type="domain" description="Malonyl-CoA:ACP transacylase (MAT)" evidence="9">
    <location>
        <begin position="19"/>
        <end position="83"/>
    </location>
</feature>
<evidence type="ECO:0000256" key="3">
    <source>
        <dbReference type="ARBA" id="ARBA00022832"/>
    </source>
</evidence>
<organism evidence="10 11">
    <name type="scientific">Timema podura</name>
    <name type="common">Walking stick</name>
    <dbReference type="NCBI Taxonomy" id="61482"/>
    <lineage>
        <taxon>Eukaryota</taxon>
        <taxon>Metazoa</taxon>
        <taxon>Ecdysozoa</taxon>
        <taxon>Arthropoda</taxon>
        <taxon>Hexapoda</taxon>
        <taxon>Insecta</taxon>
        <taxon>Pterygota</taxon>
        <taxon>Neoptera</taxon>
        <taxon>Polyneoptera</taxon>
        <taxon>Phasmatodea</taxon>
        <taxon>Timematodea</taxon>
        <taxon>Timematoidea</taxon>
        <taxon>Timematidae</taxon>
        <taxon>Timema</taxon>
    </lineage>
</organism>
<dbReference type="PANTHER" id="PTHR43775">
    <property type="entry name" value="FATTY ACID SYNTHASE"/>
    <property type="match status" value="1"/>
</dbReference>
<accession>A0ABN7NRF3</accession>